<dbReference type="CDD" id="cd05195">
    <property type="entry name" value="enoyl_red"/>
    <property type="match status" value="1"/>
</dbReference>
<evidence type="ECO:0000256" key="2">
    <source>
        <dbReference type="ARBA" id="ARBA00022553"/>
    </source>
</evidence>
<dbReference type="Gene3D" id="3.30.70.3290">
    <property type="match status" value="1"/>
</dbReference>
<dbReference type="InterPro" id="IPR036736">
    <property type="entry name" value="ACP-like_sf"/>
</dbReference>
<evidence type="ECO:0000259" key="9">
    <source>
        <dbReference type="PROSITE" id="PS50075"/>
    </source>
</evidence>
<dbReference type="EMBL" id="JAUEPO010000004">
    <property type="protein sequence ID" value="KAK3323347.1"/>
    <property type="molecule type" value="Genomic_DNA"/>
</dbReference>
<dbReference type="Gene3D" id="1.10.1200.10">
    <property type="entry name" value="ACP-like"/>
    <property type="match status" value="1"/>
</dbReference>
<dbReference type="SUPFAM" id="SSF52151">
    <property type="entry name" value="FabD/lysophospholipase-like"/>
    <property type="match status" value="1"/>
</dbReference>
<evidence type="ECO:0000256" key="5">
    <source>
        <dbReference type="ARBA" id="ARBA00023002"/>
    </source>
</evidence>
<dbReference type="PANTHER" id="PTHR43775">
    <property type="entry name" value="FATTY ACID SYNTHASE"/>
    <property type="match status" value="1"/>
</dbReference>
<sequence>METSVPIALIGMSCRFAGNTNSPEKLWDLLAQGRSAWSEIPKSRFNIEGIYHPNSEKLNGTNVIGGHFLEEDVGLFDAHFFNLSAETAAALDPQFRLQLESTYEALESAGITLQDVAGSNTSVFAGSFFRDYHESLIKDPDALPRFLLMGTGAAMASNRLSHFFDLRGPSMSVDTGCSTTLTAVHQGCQSLRSRESNMSIVGGANVIFNPDMFLTMSSMGLISKDGKSYAFDSRANGYGRGEGSATVILKRLDDALRDGDPIRAIIRDSGVNQDGKTETITTPSGEAQEELIRACYARAGLDPAHTTYFEAHGTGTPTGDPIEVGAIASVFKDSRQADEPLRIGSVKTNIGHTETASGVAAIIKVAMALEKKQIPPSINFKKPNEKLRLQEWRLKVPTELEPWSGKEGIRRASINNFGYGGSNAHVIMEDYQSFISFSNANNGHANGDIHGERDPCSPCAARSRVFLLSDKDERGVRSMATNLKDFLQKSDAKDEGAFLDNLAFTLCSRRSLFPWVSTFHGDSTARLIKTIDDGRLKPKKRGTAPRLGFVFTGQGAQWWAMGRELIDAYPVFKAALLDCDAHLKKLGAKWNMIEELNRDAATTRVNQLDYSTAVCVAVQIALVHLLRAWGITPTAVTSHSSGEIAAAYAAGALNLASAMFIVHARGGLASDMNRHLERQGGMVAVGLGVEDSHKYLSRVSRGRVVVACENSPSSITVSGDVHGLDELEAILKQENVFARRLKVDAAWHSHHMEAVSDAYYAAMEHRVRPSQNRLDFVFSSPSTGKRMDDVNEISSPTHWVNSLTGPVKFVDAFQNMCFDSSECSEPKVDMVIEVGPHAALSGPIQDIMTMPEFKGVNIPYISCLIRKQSAVDTMHALVGDLVRRGYPVNLGPVNFPYGQHGLKVLHDLPSYPWNHQTRHWIEPRISKAYRSRSEAPHDLLGSPNLCSDLNSPSWRHIIRVADVPWVRDHVVQGNMVYPAAGYIAMAIEGMAIHASRTCPDRKVKGYQLRDIDIQNALVIPETIEGIEIRLALRPCNEKLLSTKGWTEFQVQSVNSDNKWTDHCKGTISVEYANDNPQWAQAENHPFELVQPINDSDYRTRINPEDIYTGMRSGGICHGPIFRNITSIRALGKHSITSFTVADSAVVMPKQHQHQHVVHPTTLDSVFQAAYTAVPGAGSPSNTPKVPRSISSLWVSHDISSQAGSSFKAYTDLDHADNQTTRTNIRVMNKTSSETPTPGFPVIAIDGFVCQSIGNAPTQEAEAWENDKFAVVKWAPDITFIKQDFLRKQLGSKISPQEAEMLMELRQVCLFYIYDALRDLSALHIKKLEWYHKKFYIWMRLQAELARTNTLAPNSSAWITATLKERTVLIQKVKTLSTNGEMVCRLGPQLVKILRGELTALEVMREDDLLSRYYIDGLKWGRANQKLSELLRLYAHKNPRAKILEIGAGTGGATTHVLKALGTENDGLGAASYDFTDVSAGFFEAAKDKFREWEDLVRYKKLDIEQDPITQGFEEETYDVIIACQVLHATKSMNNTMANVRKLLKPGGKLFIMETTRDQLDVQFGFGFLPGWWLSEEEERKFSPSLTVPMWDRVLHRAGFRGVEAEVRDCEDDELYAFSVISSTAATGIPKFDFDITFATAAETIPDCWLDKLKVSIGLFTCTVPTVQAIESATVDETQVCIFVDDPTRPILSNANEDQFESLKTVCTKPRGLLWLTRGGAAECEEPHASLAAGFLRSLRQEYNGKRLGTLDLDPVQPLWSDESIDTVTAVFRNLFDYTTDDPARDYEFADRDGAIHVPRYLKDSNRNRDVFGQSNSQPQTKLEPFIQPNRPLRLTIGTTGLLDTLAFKDDLSAAEPLPDNFVEIEPKAFGVNFRDVMVAMGQLKSQVMGYDCAGIITRVGSSVAASNSHKVGDRVSVLLRGHYASQVRVHWRSAVQIPDNMDFVTAASLPTQYVAAYVSLYDTARLQKGETVLIHSATGGVGQAAVMMAQRVGAEIFVTVGSEEKRDFVMKQFGIPPDHIFSSRDTSFATGILAMTHGKGVDVVLNSLAGTLLQESFNCLAPFGRFVELGKRDLELDNGLAMQAFTRAVSFSSVDVIALGERKPMEANRILKDVIHLVSTNEISTVHPVTVYPMSDVEKAFRLMQAGKHMGKIVLSVSPDVVVPVCPRTVPVQAPCIKIRSDASYLVVGGFGGIGRSICRWLAEQGARHLVVVSRSAGVPERVTSLRAELQAISSTAITDVTAIGCDISDPIQLTQALDAYTARAGVPPIGGVIHGGMVLRDSILEQMSLDDHKAALAPKLAGSWNLHQYFSAHRDNNSNNLDFFIMLSSLIGLFGFASQCNYAAGGTFQDALARHRVERGLPGVSIDLGAVKSVGYLAEADSDSSERTIDALKKQGFMALSEQDVLAAIRSAIATPFAGQITLGIKTGPAQAGDSKLDSALRRDLRFSGLRYRETHKATVSKSTTSSSTEGGGDLASKMAAASSVDEAVAAVVEGITKKLMDIFMVSVDEIVPDKALAEFGVDSLVAVELRNMIALKAGADLSIFDILQSRSLGTLAGKVVERSRFVDVSVLGGTRG</sequence>
<dbReference type="InterPro" id="IPR020806">
    <property type="entry name" value="PKS_PP-bd"/>
</dbReference>
<dbReference type="Pfam" id="PF08240">
    <property type="entry name" value="ADH_N"/>
    <property type="match status" value="1"/>
</dbReference>
<dbReference type="Pfam" id="PF16197">
    <property type="entry name" value="KAsynt_C_assoc"/>
    <property type="match status" value="1"/>
</dbReference>
<name>A0AAE0IE40_9PEZI</name>
<feature type="region of interest" description="N-terminal hotdog fold" evidence="8">
    <location>
        <begin position="937"/>
        <end position="1074"/>
    </location>
</feature>
<keyword evidence="6" id="KW-0511">Multifunctional enzyme</keyword>
<dbReference type="GO" id="GO:0016491">
    <property type="term" value="F:oxidoreductase activity"/>
    <property type="evidence" value="ECO:0007669"/>
    <property type="project" value="UniProtKB-KW"/>
</dbReference>
<evidence type="ECO:0000313" key="13">
    <source>
        <dbReference type="Proteomes" id="UP001286456"/>
    </source>
</evidence>
<dbReference type="Pfam" id="PF14765">
    <property type="entry name" value="PS-DH"/>
    <property type="match status" value="1"/>
</dbReference>
<dbReference type="InterPro" id="IPR050091">
    <property type="entry name" value="PKS_NRPS_Biosynth_Enz"/>
</dbReference>
<evidence type="ECO:0000313" key="12">
    <source>
        <dbReference type="EMBL" id="KAK3323347.1"/>
    </source>
</evidence>
<dbReference type="SUPFAM" id="SSF53901">
    <property type="entry name" value="Thiolase-like"/>
    <property type="match status" value="1"/>
</dbReference>
<dbReference type="GO" id="GO:0004312">
    <property type="term" value="F:fatty acid synthase activity"/>
    <property type="evidence" value="ECO:0007669"/>
    <property type="project" value="TreeGrafter"/>
</dbReference>
<dbReference type="InterPro" id="IPR006162">
    <property type="entry name" value="Ppantetheine_attach_site"/>
</dbReference>
<dbReference type="Gene3D" id="3.40.47.10">
    <property type="match status" value="1"/>
</dbReference>
<dbReference type="InterPro" id="IPR016035">
    <property type="entry name" value="Acyl_Trfase/lysoPLipase"/>
</dbReference>
<accession>A0AAE0IE40</accession>
<dbReference type="InterPro" id="IPR049900">
    <property type="entry name" value="PKS_mFAS_DH"/>
</dbReference>
<evidence type="ECO:0000259" key="10">
    <source>
        <dbReference type="PROSITE" id="PS52004"/>
    </source>
</evidence>
<organism evidence="12 13">
    <name type="scientific">Cercophora scortea</name>
    <dbReference type="NCBI Taxonomy" id="314031"/>
    <lineage>
        <taxon>Eukaryota</taxon>
        <taxon>Fungi</taxon>
        <taxon>Dikarya</taxon>
        <taxon>Ascomycota</taxon>
        <taxon>Pezizomycotina</taxon>
        <taxon>Sordariomycetes</taxon>
        <taxon>Sordariomycetidae</taxon>
        <taxon>Sordariales</taxon>
        <taxon>Lasiosphaeriaceae</taxon>
        <taxon>Cercophora</taxon>
    </lineage>
</organism>
<dbReference type="FunFam" id="3.40.50.720:FF:000209">
    <property type="entry name" value="Polyketide synthase Pks12"/>
    <property type="match status" value="1"/>
</dbReference>
<dbReference type="InterPro" id="IPR029063">
    <property type="entry name" value="SAM-dependent_MTases_sf"/>
</dbReference>
<keyword evidence="13" id="KW-1185">Reference proteome</keyword>
<dbReference type="InterPro" id="IPR049551">
    <property type="entry name" value="PKS_DH_C"/>
</dbReference>
<dbReference type="SMART" id="SM00829">
    <property type="entry name" value="PKS_ER"/>
    <property type="match status" value="1"/>
</dbReference>
<dbReference type="InterPro" id="IPR020807">
    <property type="entry name" value="PKS_DH"/>
</dbReference>
<feature type="active site" description="Proton donor; for dehydratase activity" evidence="8">
    <location>
        <position position="1163"/>
    </location>
</feature>
<keyword evidence="1" id="KW-0596">Phosphopantetheine</keyword>
<dbReference type="SUPFAM" id="SSF47336">
    <property type="entry name" value="ACP-like"/>
    <property type="match status" value="1"/>
</dbReference>
<dbReference type="InterPro" id="IPR014031">
    <property type="entry name" value="Ketoacyl_synth_C"/>
</dbReference>
<dbReference type="SUPFAM" id="SSF55048">
    <property type="entry name" value="Probable ACP-binding domain of malonyl-CoA ACP transacylase"/>
    <property type="match status" value="1"/>
</dbReference>
<feature type="active site" description="Proton acceptor; for dehydratase activity" evidence="8">
    <location>
        <position position="969"/>
    </location>
</feature>
<reference evidence="12" key="2">
    <citation type="submission" date="2023-06" db="EMBL/GenBank/DDBJ databases">
        <authorList>
            <consortium name="Lawrence Berkeley National Laboratory"/>
            <person name="Haridas S."/>
            <person name="Hensen N."/>
            <person name="Bonometti L."/>
            <person name="Westerberg I."/>
            <person name="Brannstrom I.O."/>
            <person name="Guillou S."/>
            <person name="Cros-Aarteil S."/>
            <person name="Calhoun S."/>
            <person name="Kuo A."/>
            <person name="Mondo S."/>
            <person name="Pangilinan J."/>
            <person name="Riley R."/>
            <person name="Labutti K."/>
            <person name="Andreopoulos B."/>
            <person name="Lipzen A."/>
            <person name="Chen C."/>
            <person name="Yanf M."/>
            <person name="Daum C."/>
            <person name="Ng V."/>
            <person name="Clum A."/>
            <person name="Steindorff A."/>
            <person name="Ohm R."/>
            <person name="Martin F."/>
            <person name="Silar P."/>
            <person name="Natvig D."/>
            <person name="Lalanne C."/>
            <person name="Gautier V."/>
            <person name="Ament-Velasquez S.L."/>
            <person name="Kruys A."/>
            <person name="Hutchinson M.I."/>
            <person name="Powell A.J."/>
            <person name="Barry K."/>
            <person name="Miller A.N."/>
            <person name="Grigoriev I.V."/>
            <person name="Debuchy R."/>
            <person name="Gladieux P."/>
            <person name="Thoren M.H."/>
            <person name="Johannesson H."/>
        </authorList>
    </citation>
    <scope>NUCLEOTIDE SEQUENCE</scope>
    <source>
        <strain evidence="12">SMH4131-1</strain>
    </source>
</reference>
<evidence type="ECO:0000256" key="3">
    <source>
        <dbReference type="ARBA" id="ARBA00022679"/>
    </source>
</evidence>
<dbReference type="InterPro" id="IPR020841">
    <property type="entry name" value="PKS_Beta-ketoAc_synthase_dom"/>
</dbReference>
<dbReference type="CDD" id="cd02440">
    <property type="entry name" value="AdoMet_MTases"/>
    <property type="match status" value="1"/>
</dbReference>
<dbReference type="Gene3D" id="3.90.180.10">
    <property type="entry name" value="Medium-chain alcohol dehydrogenases, catalytic domain"/>
    <property type="match status" value="1"/>
</dbReference>
<dbReference type="InterPro" id="IPR057326">
    <property type="entry name" value="KR_dom"/>
</dbReference>
<feature type="domain" description="PKS/mFAS DH" evidence="11">
    <location>
        <begin position="937"/>
        <end position="1258"/>
    </location>
</feature>
<protein>
    <recommendedName>
        <fullName evidence="14">Polyketide synthase</fullName>
    </recommendedName>
</protein>
<dbReference type="SUPFAM" id="SSF51735">
    <property type="entry name" value="NAD(P)-binding Rossmann-fold domains"/>
    <property type="match status" value="2"/>
</dbReference>
<dbReference type="Pfam" id="PF08659">
    <property type="entry name" value="KR"/>
    <property type="match status" value="1"/>
</dbReference>
<dbReference type="InterPro" id="IPR016036">
    <property type="entry name" value="Malonyl_transacylase_ACP-bd"/>
</dbReference>
<dbReference type="PROSITE" id="PS52004">
    <property type="entry name" value="KS3_2"/>
    <property type="match status" value="1"/>
</dbReference>
<keyword evidence="3" id="KW-0808">Transferase</keyword>
<feature type="domain" description="Ketosynthase family 3 (KS3)" evidence="10">
    <location>
        <begin position="4"/>
        <end position="430"/>
    </location>
</feature>
<dbReference type="Pfam" id="PF00698">
    <property type="entry name" value="Acyl_transf_1"/>
    <property type="match status" value="1"/>
</dbReference>
<dbReference type="Gene3D" id="3.40.366.10">
    <property type="entry name" value="Malonyl-Coenzyme A Acyl Carrier Protein, domain 2"/>
    <property type="match status" value="1"/>
</dbReference>
<proteinExistence type="predicted"/>
<dbReference type="SMART" id="SM00826">
    <property type="entry name" value="PKS_DH"/>
    <property type="match status" value="1"/>
</dbReference>
<dbReference type="PANTHER" id="PTHR43775:SF29">
    <property type="entry name" value="ASPERFURANONE POLYKETIDE SYNTHASE AFOG-RELATED"/>
    <property type="match status" value="1"/>
</dbReference>
<dbReference type="Pfam" id="PF00109">
    <property type="entry name" value="ketoacyl-synt"/>
    <property type="match status" value="1"/>
</dbReference>
<dbReference type="GO" id="GO:0031177">
    <property type="term" value="F:phosphopantetheine binding"/>
    <property type="evidence" value="ECO:0007669"/>
    <property type="project" value="InterPro"/>
</dbReference>
<dbReference type="GO" id="GO:0030639">
    <property type="term" value="P:polyketide biosynthetic process"/>
    <property type="evidence" value="ECO:0007669"/>
    <property type="project" value="UniProtKB-ARBA"/>
</dbReference>
<dbReference type="Pfam" id="PF08242">
    <property type="entry name" value="Methyltransf_12"/>
    <property type="match status" value="1"/>
</dbReference>
<dbReference type="SMART" id="SM00825">
    <property type="entry name" value="PKS_KS"/>
    <property type="match status" value="1"/>
</dbReference>
<dbReference type="Gene3D" id="3.40.50.150">
    <property type="entry name" value="Vaccinia Virus protein VP39"/>
    <property type="match status" value="1"/>
</dbReference>
<dbReference type="Gene3D" id="3.10.129.110">
    <property type="entry name" value="Polyketide synthase dehydratase"/>
    <property type="match status" value="1"/>
</dbReference>
<evidence type="ECO:0000256" key="6">
    <source>
        <dbReference type="ARBA" id="ARBA00023268"/>
    </source>
</evidence>
<dbReference type="Pfam" id="PF02801">
    <property type="entry name" value="Ketoacyl-synt_C"/>
    <property type="match status" value="1"/>
</dbReference>
<keyword evidence="5" id="KW-0560">Oxidoreductase</keyword>
<dbReference type="InterPro" id="IPR016039">
    <property type="entry name" value="Thiolase-like"/>
</dbReference>
<dbReference type="PROSITE" id="PS00012">
    <property type="entry name" value="PHOSPHOPANTETHEINE"/>
    <property type="match status" value="1"/>
</dbReference>
<dbReference type="InterPro" id="IPR001227">
    <property type="entry name" value="Ac_transferase_dom_sf"/>
</dbReference>
<dbReference type="InterPro" id="IPR032821">
    <property type="entry name" value="PKS_assoc"/>
</dbReference>
<dbReference type="InterPro" id="IPR014043">
    <property type="entry name" value="Acyl_transferase_dom"/>
</dbReference>
<dbReference type="SMART" id="SM00822">
    <property type="entry name" value="PKS_KR"/>
    <property type="match status" value="1"/>
</dbReference>
<dbReference type="SUPFAM" id="SSF53335">
    <property type="entry name" value="S-adenosyl-L-methionine-dependent methyltransferases"/>
    <property type="match status" value="1"/>
</dbReference>
<keyword evidence="7" id="KW-0012">Acyltransferase</keyword>
<dbReference type="SMART" id="SM00827">
    <property type="entry name" value="PKS_AT"/>
    <property type="match status" value="1"/>
</dbReference>
<evidence type="ECO:0000259" key="11">
    <source>
        <dbReference type="PROSITE" id="PS52019"/>
    </source>
</evidence>
<dbReference type="FunFam" id="3.40.47.10:FF:000019">
    <property type="entry name" value="Polyketide synthase type I"/>
    <property type="match status" value="1"/>
</dbReference>
<dbReference type="Proteomes" id="UP001286456">
    <property type="component" value="Unassembled WGS sequence"/>
</dbReference>
<dbReference type="InterPro" id="IPR011032">
    <property type="entry name" value="GroES-like_sf"/>
</dbReference>
<feature type="domain" description="Carrier" evidence="9">
    <location>
        <begin position="2488"/>
        <end position="2565"/>
    </location>
</feature>
<keyword evidence="2" id="KW-0597">Phosphoprotein</keyword>
<dbReference type="InterPro" id="IPR049552">
    <property type="entry name" value="PKS_DH_N"/>
</dbReference>
<dbReference type="InterPro" id="IPR056501">
    <property type="entry name" value="NAD-bd_HRPKS_sdrA"/>
</dbReference>
<evidence type="ECO:0000256" key="8">
    <source>
        <dbReference type="PROSITE-ProRule" id="PRU01363"/>
    </source>
</evidence>
<dbReference type="Pfam" id="PF23297">
    <property type="entry name" value="ACP_SdgA_C"/>
    <property type="match status" value="1"/>
</dbReference>
<dbReference type="PROSITE" id="PS52019">
    <property type="entry name" value="PKS_MFAS_DH"/>
    <property type="match status" value="1"/>
</dbReference>
<dbReference type="SUPFAM" id="SSF50129">
    <property type="entry name" value="GroES-like"/>
    <property type="match status" value="1"/>
</dbReference>
<comment type="caution">
    <text evidence="12">The sequence shown here is derived from an EMBL/GenBank/DDBJ whole genome shotgun (WGS) entry which is preliminary data.</text>
</comment>
<dbReference type="InterPro" id="IPR009081">
    <property type="entry name" value="PP-bd_ACP"/>
</dbReference>
<dbReference type="InterPro" id="IPR042104">
    <property type="entry name" value="PKS_dehydratase_sf"/>
</dbReference>
<dbReference type="SMART" id="SM00823">
    <property type="entry name" value="PKS_PP"/>
    <property type="match status" value="1"/>
</dbReference>
<dbReference type="PROSITE" id="PS00606">
    <property type="entry name" value="KS3_1"/>
    <property type="match status" value="1"/>
</dbReference>
<dbReference type="PROSITE" id="PS50075">
    <property type="entry name" value="CARRIER"/>
    <property type="match status" value="1"/>
</dbReference>
<evidence type="ECO:0000256" key="7">
    <source>
        <dbReference type="ARBA" id="ARBA00023315"/>
    </source>
</evidence>
<keyword evidence="4" id="KW-0521">NADP</keyword>
<dbReference type="Pfam" id="PF23114">
    <property type="entry name" value="NAD-bd_HRPKS_sdrA"/>
    <property type="match status" value="1"/>
</dbReference>
<evidence type="ECO:0000256" key="4">
    <source>
        <dbReference type="ARBA" id="ARBA00022857"/>
    </source>
</evidence>
<dbReference type="Gene3D" id="3.40.50.720">
    <property type="entry name" value="NAD(P)-binding Rossmann-like Domain"/>
    <property type="match status" value="3"/>
</dbReference>
<feature type="region of interest" description="C-terminal hotdog fold" evidence="8">
    <location>
        <begin position="1097"/>
        <end position="1258"/>
    </location>
</feature>
<dbReference type="InterPro" id="IPR020843">
    <property type="entry name" value="ER"/>
</dbReference>
<dbReference type="InterPro" id="IPR036291">
    <property type="entry name" value="NAD(P)-bd_dom_sf"/>
</dbReference>
<dbReference type="GO" id="GO:0004315">
    <property type="term" value="F:3-oxoacyl-[acyl-carrier-protein] synthase activity"/>
    <property type="evidence" value="ECO:0007669"/>
    <property type="project" value="InterPro"/>
</dbReference>
<dbReference type="Pfam" id="PF21089">
    <property type="entry name" value="PKS_DH_N"/>
    <property type="match status" value="1"/>
</dbReference>
<dbReference type="InterPro" id="IPR013968">
    <property type="entry name" value="PKS_KR"/>
</dbReference>
<gene>
    <name evidence="12" type="ORF">B0T19DRAFT_372277</name>
</gene>
<dbReference type="InterPro" id="IPR013154">
    <property type="entry name" value="ADH-like_N"/>
</dbReference>
<dbReference type="CDD" id="cd00833">
    <property type="entry name" value="PKS"/>
    <property type="match status" value="1"/>
</dbReference>
<dbReference type="InterPro" id="IPR014030">
    <property type="entry name" value="Ketoacyl_synth_N"/>
</dbReference>
<evidence type="ECO:0000256" key="1">
    <source>
        <dbReference type="ARBA" id="ARBA00022450"/>
    </source>
</evidence>
<dbReference type="InterPro" id="IPR013217">
    <property type="entry name" value="Methyltransf_12"/>
</dbReference>
<reference evidence="12" key="1">
    <citation type="journal article" date="2023" name="Mol. Phylogenet. Evol.">
        <title>Genome-scale phylogeny and comparative genomics of the fungal order Sordariales.</title>
        <authorList>
            <person name="Hensen N."/>
            <person name="Bonometti L."/>
            <person name="Westerberg I."/>
            <person name="Brannstrom I.O."/>
            <person name="Guillou S."/>
            <person name="Cros-Aarteil S."/>
            <person name="Calhoun S."/>
            <person name="Haridas S."/>
            <person name="Kuo A."/>
            <person name="Mondo S."/>
            <person name="Pangilinan J."/>
            <person name="Riley R."/>
            <person name="LaButti K."/>
            <person name="Andreopoulos B."/>
            <person name="Lipzen A."/>
            <person name="Chen C."/>
            <person name="Yan M."/>
            <person name="Daum C."/>
            <person name="Ng V."/>
            <person name="Clum A."/>
            <person name="Steindorff A."/>
            <person name="Ohm R.A."/>
            <person name="Martin F."/>
            <person name="Silar P."/>
            <person name="Natvig D.O."/>
            <person name="Lalanne C."/>
            <person name="Gautier V."/>
            <person name="Ament-Velasquez S.L."/>
            <person name="Kruys A."/>
            <person name="Hutchinson M.I."/>
            <person name="Powell A.J."/>
            <person name="Barry K."/>
            <person name="Miller A.N."/>
            <person name="Grigoriev I.V."/>
            <person name="Debuchy R."/>
            <person name="Gladieux P."/>
            <person name="Hiltunen Thoren M."/>
            <person name="Johannesson H."/>
        </authorList>
    </citation>
    <scope>NUCLEOTIDE SEQUENCE</scope>
    <source>
        <strain evidence="12">SMH4131-1</strain>
    </source>
</reference>
<dbReference type="GO" id="GO:1901336">
    <property type="term" value="P:lactone biosynthetic process"/>
    <property type="evidence" value="ECO:0007669"/>
    <property type="project" value="UniProtKB-ARBA"/>
</dbReference>
<dbReference type="GO" id="GO:0006633">
    <property type="term" value="P:fatty acid biosynthetic process"/>
    <property type="evidence" value="ECO:0007669"/>
    <property type="project" value="InterPro"/>
</dbReference>
<dbReference type="InterPro" id="IPR018201">
    <property type="entry name" value="Ketoacyl_synth_AS"/>
</dbReference>
<dbReference type="Pfam" id="PF13602">
    <property type="entry name" value="ADH_zinc_N_2"/>
    <property type="match status" value="1"/>
</dbReference>
<evidence type="ECO:0008006" key="14">
    <source>
        <dbReference type="Google" id="ProtNLM"/>
    </source>
</evidence>